<dbReference type="AlphaFoldDB" id="A0A2P8FMM0"/>
<dbReference type="Proteomes" id="UP000241964">
    <property type="component" value="Unassembled WGS sequence"/>
</dbReference>
<accession>A0A2P8FMM0</accession>
<reference evidence="1 2" key="1">
    <citation type="submission" date="2018-03" db="EMBL/GenBank/DDBJ databases">
        <title>Genomic Encyclopedia of Archaeal and Bacterial Type Strains, Phase II (KMG-II): from individual species to whole genera.</title>
        <authorList>
            <person name="Goeker M."/>
        </authorList>
    </citation>
    <scope>NUCLEOTIDE SEQUENCE [LARGE SCALE GENOMIC DNA]</scope>
    <source>
        <strain evidence="1 2">DSM 29057</strain>
    </source>
</reference>
<evidence type="ECO:0000313" key="1">
    <source>
        <dbReference type="EMBL" id="PSL22952.1"/>
    </source>
</evidence>
<dbReference type="RefSeq" id="WP_170118898.1">
    <property type="nucleotide sequence ID" value="NZ_PYAS01000018.1"/>
</dbReference>
<proteinExistence type="predicted"/>
<sequence>MKYTGNTISKPVVGKQAEELLKAIDSGGYIANEQALATARRVAERIVNAERMAKNDK</sequence>
<comment type="caution">
    <text evidence="1">The sequence shown here is derived from an EMBL/GenBank/DDBJ whole genome shotgun (WGS) entry which is preliminary data.</text>
</comment>
<keyword evidence="2" id="KW-1185">Reference proteome</keyword>
<protein>
    <submittedName>
        <fullName evidence="1">Uncharacterized protein</fullName>
    </submittedName>
</protein>
<evidence type="ECO:0000313" key="2">
    <source>
        <dbReference type="Proteomes" id="UP000241964"/>
    </source>
</evidence>
<name>A0A2P8FMM0_9BACT</name>
<gene>
    <name evidence="1" type="ORF">CLV60_11884</name>
</gene>
<dbReference type="EMBL" id="PYAS01000018">
    <property type="protein sequence ID" value="PSL22952.1"/>
    <property type="molecule type" value="Genomic_DNA"/>
</dbReference>
<organism evidence="1 2">
    <name type="scientific">Dyadobacter jiangsuensis</name>
    <dbReference type="NCBI Taxonomy" id="1591085"/>
    <lineage>
        <taxon>Bacteria</taxon>
        <taxon>Pseudomonadati</taxon>
        <taxon>Bacteroidota</taxon>
        <taxon>Cytophagia</taxon>
        <taxon>Cytophagales</taxon>
        <taxon>Spirosomataceae</taxon>
        <taxon>Dyadobacter</taxon>
    </lineage>
</organism>